<dbReference type="AlphaFoldDB" id="A0A4V1Q7P3"/>
<accession>A0A4V1Q7P3</accession>
<proteinExistence type="inferred from homology"/>
<organism evidence="2 3">
    <name type="scientific">Propioniciclava flava</name>
    <dbReference type="NCBI Taxonomy" id="2072026"/>
    <lineage>
        <taxon>Bacteria</taxon>
        <taxon>Bacillati</taxon>
        <taxon>Actinomycetota</taxon>
        <taxon>Actinomycetes</taxon>
        <taxon>Propionibacteriales</taxon>
        <taxon>Propionibacteriaceae</taxon>
        <taxon>Propioniciclava</taxon>
    </lineage>
</organism>
<dbReference type="SUPFAM" id="SSF46785">
    <property type="entry name" value="Winged helix' DNA-binding domain"/>
    <property type="match status" value="1"/>
</dbReference>
<evidence type="ECO:0000313" key="2">
    <source>
        <dbReference type="EMBL" id="RXW33288.1"/>
    </source>
</evidence>
<gene>
    <name evidence="2" type="ORF">C1706_00520</name>
</gene>
<comment type="similarity">
    <text evidence="1">Belongs to the ROK (NagC/XylR) family.</text>
</comment>
<dbReference type="Proteomes" id="UP000290624">
    <property type="component" value="Unassembled WGS sequence"/>
</dbReference>
<dbReference type="EMBL" id="PPCV01000001">
    <property type="protein sequence ID" value="RXW33288.1"/>
    <property type="molecule type" value="Genomic_DNA"/>
</dbReference>
<dbReference type="RefSeq" id="WP_129457254.1">
    <property type="nucleotide sequence ID" value="NZ_PPCV01000001.1"/>
</dbReference>
<dbReference type="SUPFAM" id="SSF53067">
    <property type="entry name" value="Actin-like ATPase domain"/>
    <property type="match status" value="1"/>
</dbReference>
<sequence length="366" mass="37619">MKRDRWSLDPTSLRVTLGVLRHGPISRAELGRMLGLSSASLTRITEPLVRSGLLIEGAPQPRSPGRPSLPLEIAAGAATFIGIKLARDAVYGALTDLKGTIMRSGSTPLHEATPEAVTAAIASLTDTLRGRRRPRAIGVSLAGTVAEDGLVRGTYLLGWADPVDLAGPIGEATGMPVVIDNDVNAFTVAEHWFGAGRGADDFAVITLGAGVGMGLVCGDELVRGHGGAAGMVGPVLLREGRPAWRAAGVPYVMEAAQALLGREVSPAELPTLALANPGLAELLDDLADATGELAGTVCSITAPERILVAGEGAVLLAGREARVAARLADMGPYGLPAPALIVEAVGDQEWARGAAALAIRSRMRAS</sequence>
<dbReference type="InterPro" id="IPR036388">
    <property type="entry name" value="WH-like_DNA-bd_sf"/>
</dbReference>
<dbReference type="Pfam" id="PF00480">
    <property type="entry name" value="ROK"/>
    <property type="match status" value="1"/>
</dbReference>
<dbReference type="Gene3D" id="1.10.10.10">
    <property type="entry name" value="Winged helix-like DNA-binding domain superfamily/Winged helix DNA-binding domain"/>
    <property type="match status" value="1"/>
</dbReference>
<dbReference type="InterPro" id="IPR043129">
    <property type="entry name" value="ATPase_NBD"/>
</dbReference>
<dbReference type="Gene3D" id="3.30.420.40">
    <property type="match status" value="2"/>
</dbReference>
<dbReference type="PANTHER" id="PTHR18964:SF149">
    <property type="entry name" value="BIFUNCTIONAL UDP-N-ACETYLGLUCOSAMINE 2-EPIMERASE_N-ACETYLMANNOSAMINE KINASE"/>
    <property type="match status" value="1"/>
</dbReference>
<dbReference type="OrthoDB" id="3464494at2"/>
<dbReference type="InterPro" id="IPR036390">
    <property type="entry name" value="WH_DNA-bd_sf"/>
</dbReference>
<dbReference type="PANTHER" id="PTHR18964">
    <property type="entry name" value="ROK (REPRESSOR, ORF, KINASE) FAMILY"/>
    <property type="match status" value="1"/>
</dbReference>
<comment type="caution">
    <text evidence="2">The sequence shown here is derived from an EMBL/GenBank/DDBJ whole genome shotgun (WGS) entry which is preliminary data.</text>
</comment>
<keyword evidence="3" id="KW-1185">Reference proteome</keyword>
<reference evidence="2 3" key="1">
    <citation type="submission" date="2018-01" db="EMBL/GenBank/DDBJ databases">
        <title>Lactibacter flavus gen. nov., sp. nov., a novel bacterium of the family Propionibacteriaceae isolated from raw milk and dairy products.</title>
        <authorList>
            <person name="Wenning M."/>
            <person name="Breitenwieser F."/>
            <person name="Huptas C."/>
            <person name="von Neubeck M."/>
            <person name="Busse H.-J."/>
            <person name="Scherer S."/>
        </authorList>
    </citation>
    <scope>NUCLEOTIDE SEQUENCE [LARGE SCALE GENOMIC DNA]</scope>
    <source>
        <strain evidence="2 3">VG341</strain>
    </source>
</reference>
<name>A0A4V1Q7P3_9ACTN</name>
<protein>
    <submittedName>
        <fullName evidence="2">MarR family transcriptional regulator</fullName>
    </submittedName>
</protein>
<dbReference type="InterPro" id="IPR000600">
    <property type="entry name" value="ROK"/>
</dbReference>
<evidence type="ECO:0000313" key="3">
    <source>
        <dbReference type="Proteomes" id="UP000290624"/>
    </source>
</evidence>
<evidence type="ECO:0000256" key="1">
    <source>
        <dbReference type="ARBA" id="ARBA00006479"/>
    </source>
</evidence>